<name>A0A9D4R1Y7_DREPO</name>
<comment type="caution">
    <text evidence="2">The sequence shown here is derived from an EMBL/GenBank/DDBJ whole genome shotgun (WGS) entry which is preliminary data.</text>
</comment>
<accession>A0A9D4R1Y7</accession>
<evidence type="ECO:0000313" key="2">
    <source>
        <dbReference type="EMBL" id="KAH3851954.1"/>
    </source>
</evidence>
<dbReference type="Proteomes" id="UP000828390">
    <property type="component" value="Unassembled WGS sequence"/>
</dbReference>
<organism evidence="2 3">
    <name type="scientific">Dreissena polymorpha</name>
    <name type="common">Zebra mussel</name>
    <name type="synonym">Mytilus polymorpha</name>
    <dbReference type="NCBI Taxonomy" id="45954"/>
    <lineage>
        <taxon>Eukaryota</taxon>
        <taxon>Metazoa</taxon>
        <taxon>Spiralia</taxon>
        <taxon>Lophotrochozoa</taxon>
        <taxon>Mollusca</taxon>
        <taxon>Bivalvia</taxon>
        <taxon>Autobranchia</taxon>
        <taxon>Heteroconchia</taxon>
        <taxon>Euheterodonta</taxon>
        <taxon>Imparidentia</taxon>
        <taxon>Neoheterodontei</taxon>
        <taxon>Myida</taxon>
        <taxon>Dreissenoidea</taxon>
        <taxon>Dreissenidae</taxon>
        <taxon>Dreissena</taxon>
    </lineage>
</organism>
<protein>
    <submittedName>
        <fullName evidence="2">Uncharacterized protein</fullName>
    </submittedName>
</protein>
<feature type="region of interest" description="Disordered" evidence="1">
    <location>
        <begin position="27"/>
        <end position="54"/>
    </location>
</feature>
<keyword evidence="3" id="KW-1185">Reference proteome</keyword>
<gene>
    <name evidence="2" type="ORF">DPMN_094441</name>
</gene>
<proteinExistence type="predicted"/>
<feature type="compositionally biased region" description="Polar residues" evidence="1">
    <location>
        <begin position="36"/>
        <end position="53"/>
    </location>
</feature>
<evidence type="ECO:0000313" key="3">
    <source>
        <dbReference type="Proteomes" id="UP000828390"/>
    </source>
</evidence>
<dbReference type="EMBL" id="JAIWYP010000003">
    <property type="protein sequence ID" value="KAH3851954.1"/>
    <property type="molecule type" value="Genomic_DNA"/>
</dbReference>
<sequence length="95" mass="10621">MLEGGQHNAVRRIEWTSLLMDKLLSAAHSRPDSRRISLSASLTPRPPNCQTGQGIDADNDDFRGVLSEIPVNSALFFLNDWSFYEYILLTTLGVI</sequence>
<reference evidence="2" key="2">
    <citation type="submission" date="2020-11" db="EMBL/GenBank/DDBJ databases">
        <authorList>
            <person name="McCartney M.A."/>
            <person name="Auch B."/>
            <person name="Kono T."/>
            <person name="Mallez S."/>
            <person name="Becker A."/>
            <person name="Gohl D.M."/>
            <person name="Silverstein K.A.T."/>
            <person name="Koren S."/>
            <person name="Bechman K.B."/>
            <person name="Herman A."/>
            <person name="Abrahante J.E."/>
            <person name="Garbe J."/>
        </authorList>
    </citation>
    <scope>NUCLEOTIDE SEQUENCE</scope>
    <source>
        <strain evidence="2">Duluth1</strain>
        <tissue evidence="2">Whole animal</tissue>
    </source>
</reference>
<dbReference type="AlphaFoldDB" id="A0A9D4R1Y7"/>
<reference evidence="2" key="1">
    <citation type="journal article" date="2019" name="bioRxiv">
        <title>The Genome of the Zebra Mussel, Dreissena polymorpha: A Resource for Invasive Species Research.</title>
        <authorList>
            <person name="McCartney M.A."/>
            <person name="Auch B."/>
            <person name="Kono T."/>
            <person name="Mallez S."/>
            <person name="Zhang Y."/>
            <person name="Obille A."/>
            <person name="Becker A."/>
            <person name="Abrahante J.E."/>
            <person name="Garbe J."/>
            <person name="Badalamenti J.P."/>
            <person name="Herman A."/>
            <person name="Mangelson H."/>
            <person name="Liachko I."/>
            <person name="Sullivan S."/>
            <person name="Sone E.D."/>
            <person name="Koren S."/>
            <person name="Silverstein K.A.T."/>
            <person name="Beckman K.B."/>
            <person name="Gohl D.M."/>
        </authorList>
    </citation>
    <scope>NUCLEOTIDE SEQUENCE</scope>
    <source>
        <strain evidence="2">Duluth1</strain>
        <tissue evidence="2">Whole animal</tissue>
    </source>
</reference>
<evidence type="ECO:0000256" key="1">
    <source>
        <dbReference type="SAM" id="MobiDB-lite"/>
    </source>
</evidence>